<dbReference type="AlphaFoldDB" id="A0A0M0GE81"/>
<dbReference type="PANTHER" id="PTHR46211:SF7">
    <property type="entry name" value="GLYCEROPHOSPHODIESTER PHOSPHODIESTERASE"/>
    <property type="match status" value="1"/>
</dbReference>
<keyword evidence="1" id="KW-0732">Signal</keyword>
<keyword evidence="4" id="KW-1185">Reference proteome</keyword>
<dbReference type="InterPro" id="IPR017946">
    <property type="entry name" value="PLC-like_Pdiesterase_TIM-brl"/>
</dbReference>
<accession>A0A0M0GE81</accession>
<dbReference type="Proteomes" id="UP000037109">
    <property type="component" value="Unassembled WGS sequence"/>
</dbReference>
<reference evidence="4" key="1">
    <citation type="submission" date="2015-07" db="EMBL/GenBank/DDBJ databases">
        <title>Fjat-10036 dsm4.</title>
        <authorList>
            <person name="Liu B."/>
            <person name="Wang J."/>
            <person name="Zhu Y."/>
            <person name="Liu G."/>
            <person name="Chen Q."/>
            <person name="Chen Z."/>
            <person name="Lan J."/>
            <person name="Che J."/>
            <person name="Ge C."/>
            <person name="Shi H."/>
            <person name="Pan Z."/>
            <person name="Liu X."/>
        </authorList>
    </citation>
    <scope>NUCLEOTIDE SEQUENCE [LARGE SCALE GENOMIC DNA]</scope>
    <source>
        <strain evidence="4">DSM 4</strain>
    </source>
</reference>
<dbReference type="PROSITE" id="PS51704">
    <property type="entry name" value="GP_PDE"/>
    <property type="match status" value="1"/>
</dbReference>
<dbReference type="PATRIC" id="fig|1459.3.peg.3586"/>
<evidence type="ECO:0000256" key="1">
    <source>
        <dbReference type="SAM" id="SignalP"/>
    </source>
</evidence>
<organism evidence="3 4">
    <name type="scientific">Sporosarcina globispora</name>
    <name type="common">Bacillus globisporus</name>
    <dbReference type="NCBI Taxonomy" id="1459"/>
    <lineage>
        <taxon>Bacteria</taxon>
        <taxon>Bacillati</taxon>
        <taxon>Bacillota</taxon>
        <taxon>Bacilli</taxon>
        <taxon>Bacillales</taxon>
        <taxon>Caryophanaceae</taxon>
        <taxon>Sporosarcina</taxon>
    </lineage>
</organism>
<comment type="caution">
    <text evidence="3">The sequence shown here is derived from an EMBL/GenBank/DDBJ whole genome shotgun (WGS) entry which is preliminary data.</text>
</comment>
<dbReference type="OrthoDB" id="384721at2"/>
<dbReference type="RefSeq" id="WP_053435601.1">
    <property type="nucleotide sequence ID" value="NZ_LGUF01000007.1"/>
</dbReference>
<dbReference type="CDD" id="cd08601">
    <property type="entry name" value="GDPD_SaGlpQ_like"/>
    <property type="match status" value="1"/>
</dbReference>
<dbReference type="GO" id="GO:0008081">
    <property type="term" value="F:phosphoric diester hydrolase activity"/>
    <property type="evidence" value="ECO:0007669"/>
    <property type="project" value="InterPro"/>
</dbReference>
<dbReference type="STRING" id="1459.AF332_16410"/>
<dbReference type="PANTHER" id="PTHR46211">
    <property type="entry name" value="GLYCEROPHOSPHORYL DIESTER PHOSPHODIESTERASE"/>
    <property type="match status" value="1"/>
</dbReference>
<feature type="chain" id="PRO_5005599455" evidence="1">
    <location>
        <begin position="27"/>
        <end position="283"/>
    </location>
</feature>
<dbReference type="GO" id="GO:0006629">
    <property type="term" value="P:lipid metabolic process"/>
    <property type="evidence" value="ECO:0007669"/>
    <property type="project" value="InterPro"/>
</dbReference>
<evidence type="ECO:0000313" key="3">
    <source>
        <dbReference type="EMBL" id="KON88230.1"/>
    </source>
</evidence>
<dbReference type="Pfam" id="PF03009">
    <property type="entry name" value="GDPD"/>
    <property type="match status" value="1"/>
</dbReference>
<dbReference type="InterPro" id="IPR030395">
    <property type="entry name" value="GP_PDE_dom"/>
</dbReference>
<name>A0A0M0GE81_SPOGL</name>
<evidence type="ECO:0000259" key="2">
    <source>
        <dbReference type="PROSITE" id="PS51704"/>
    </source>
</evidence>
<feature type="domain" description="GP-PDE" evidence="2">
    <location>
        <begin position="33"/>
        <end position="280"/>
    </location>
</feature>
<protein>
    <submittedName>
        <fullName evidence="3">Glycerophosphodiester phosphodiesterase</fullName>
    </submittedName>
</protein>
<gene>
    <name evidence="3" type="ORF">AF332_16410</name>
</gene>
<evidence type="ECO:0000313" key="4">
    <source>
        <dbReference type="Proteomes" id="UP000037109"/>
    </source>
</evidence>
<sequence length="283" mass="31967">MKRKMISVIGAAVIGLNAFGGGAALAKDMHKEIENVSHRGASAYAPEHTIVSYDMGEKMHGDFIEVDLQMTKDGHLIAMHDVTLDRTTNGSGSVKDYTLEEIKQLDAGSWFNEKYPYAAKAEYEGLKVPTLEEVFRKFGKNNNYYIETKSPDVYPGMEKELLRLVEKYNINKDRLLVQSFSSQSLQVMNELDPSIKLVQLISYKSNAEITDAEIQKIKEYAMGIGPNHTYLNEGYVQKVVNSGLELHPYTVNDKERMKLLIDWGVTGMFTNHPDLLHEVKKGR</sequence>
<dbReference type="EMBL" id="LGUF01000007">
    <property type="protein sequence ID" value="KON88230.1"/>
    <property type="molecule type" value="Genomic_DNA"/>
</dbReference>
<dbReference type="SUPFAM" id="SSF51695">
    <property type="entry name" value="PLC-like phosphodiesterases"/>
    <property type="match status" value="1"/>
</dbReference>
<dbReference type="Gene3D" id="3.20.20.190">
    <property type="entry name" value="Phosphatidylinositol (PI) phosphodiesterase"/>
    <property type="match status" value="1"/>
</dbReference>
<proteinExistence type="predicted"/>
<feature type="signal peptide" evidence="1">
    <location>
        <begin position="1"/>
        <end position="26"/>
    </location>
</feature>